<dbReference type="Proteomes" id="UP000250358">
    <property type="component" value="Unassembled WGS sequence"/>
</dbReference>
<name>A0A2X1CH11_BREDI</name>
<proteinExistence type="predicted"/>
<reference evidence="2 3" key="1">
    <citation type="submission" date="2018-06" db="EMBL/GenBank/DDBJ databases">
        <authorList>
            <consortium name="Pathogen Informatics"/>
            <person name="Doyle S."/>
        </authorList>
    </citation>
    <scope>NUCLEOTIDE SEQUENCE [LARGE SCALE GENOMIC DNA]</scope>
    <source>
        <strain evidence="2 3">NCTC11165</strain>
    </source>
</reference>
<feature type="transmembrane region" description="Helical" evidence="1">
    <location>
        <begin position="65"/>
        <end position="83"/>
    </location>
</feature>
<dbReference type="RefSeq" id="WP_128116004.1">
    <property type="nucleotide sequence ID" value="NZ_UAQM01000022.1"/>
</dbReference>
<gene>
    <name evidence="2" type="ORF">NCTC11165_02251</name>
</gene>
<feature type="transmembrane region" description="Helical" evidence="1">
    <location>
        <begin position="23"/>
        <end position="45"/>
    </location>
</feature>
<dbReference type="EMBL" id="UAQM01000022">
    <property type="protein sequence ID" value="SPU45926.1"/>
    <property type="molecule type" value="Genomic_DNA"/>
</dbReference>
<dbReference type="AlphaFoldDB" id="A0A2X1CH11"/>
<evidence type="ECO:0000313" key="3">
    <source>
        <dbReference type="Proteomes" id="UP000250358"/>
    </source>
</evidence>
<accession>A0A2X1CH11</accession>
<evidence type="ECO:0000256" key="1">
    <source>
        <dbReference type="SAM" id="Phobius"/>
    </source>
</evidence>
<protein>
    <submittedName>
        <fullName evidence="2">Uncharacterized protein</fullName>
    </submittedName>
</protein>
<keyword evidence="1" id="KW-0812">Transmembrane</keyword>
<evidence type="ECO:0000313" key="2">
    <source>
        <dbReference type="EMBL" id="SPU45926.1"/>
    </source>
</evidence>
<organism evidence="2 3">
    <name type="scientific">Brevundimonas diminuta</name>
    <name type="common">Pseudomonas diminuta</name>
    <dbReference type="NCBI Taxonomy" id="293"/>
    <lineage>
        <taxon>Bacteria</taxon>
        <taxon>Pseudomonadati</taxon>
        <taxon>Pseudomonadota</taxon>
        <taxon>Alphaproteobacteria</taxon>
        <taxon>Caulobacterales</taxon>
        <taxon>Caulobacteraceae</taxon>
        <taxon>Brevundimonas</taxon>
    </lineage>
</organism>
<keyword evidence="1" id="KW-1133">Transmembrane helix</keyword>
<keyword evidence="1" id="KW-0472">Membrane</keyword>
<sequence length="88" mass="9767">MGVLMDGVLASLSDFGEQIRDGFIAVVAIGFALFAASLAVGLFWFPVALLASYLSQRPTDPEWLWPLYLVIVVPVWLGFIGKLKLRRR</sequence>